<evidence type="ECO:0000313" key="1">
    <source>
        <dbReference type="EMBL" id="KAI8437208.1"/>
    </source>
</evidence>
<keyword evidence="2" id="KW-1185">Reference proteome</keyword>
<proteinExistence type="predicted"/>
<evidence type="ECO:0000313" key="2">
    <source>
        <dbReference type="Proteomes" id="UP001064048"/>
    </source>
</evidence>
<gene>
    <name evidence="1" type="ORF">MSG28_010532</name>
</gene>
<organism evidence="1 2">
    <name type="scientific">Choristoneura fumiferana</name>
    <name type="common">Spruce budworm moth</name>
    <name type="synonym">Archips fumiferana</name>
    <dbReference type="NCBI Taxonomy" id="7141"/>
    <lineage>
        <taxon>Eukaryota</taxon>
        <taxon>Metazoa</taxon>
        <taxon>Ecdysozoa</taxon>
        <taxon>Arthropoda</taxon>
        <taxon>Hexapoda</taxon>
        <taxon>Insecta</taxon>
        <taxon>Pterygota</taxon>
        <taxon>Neoptera</taxon>
        <taxon>Endopterygota</taxon>
        <taxon>Lepidoptera</taxon>
        <taxon>Glossata</taxon>
        <taxon>Ditrysia</taxon>
        <taxon>Tortricoidea</taxon>
        <taxon>Tortricidae</taxon>
        <taxon>Tortricinae</taxon>
        <taxon>Choristoneura</taxon>
    </lineage>
</organism>
<sequence>MVGKSLRITDLTGPLKNVNPFSSGALKIARLEDLDAKRQLQKAKSKHVYLYTYNSSRQLFCAPCDRTFSTKFGFAKGFAVDGYVGRIRSVEDIISVPSTQHGCTPLLHDGMETIDPHCLSKHAIVCTPKVHARGNIAEEYSVSNASTSFAINMMAGTKLDVIWSPVHFDKFIIWGPDITLYEVARLKDIEKKSTFAQISSTRGATVVASQSASGVRCVDISAIAEQPDPLLALGHSNGRVSLTSLKQTYDPLGLVGRDFVPRYPRLCNSVAWSHVETNMLGVALEKHRSDHCILVWDVTRGMGTSEESLQTDTAPPTQDASRPIAEMGLSETCHNVAWTNSSNRTLLASMNMKFIKIFDLRGQVTIKLLDSEGKLTSAPKVSSHELMSCSESRAVPSAWYCFRSHKLYGIVLGASTSRACD</sequence>
<protein>
    <submittedName>
        <fullName evidence="1">Uncharacterized protein</fullName>
    </submittedName>
</protein>
<name>A0ACC0KL20_CHOFU</name>
<reference evidence="1 2" key="1">
    <citation type="journal article" date="2022" name="Genome Biol. Evol.">
        <title>The Spruce Budworm Genome: Reconstructing the Evolutionary History of Antifreeze Proteins.</title>
        <authorList>
            <person name="Beliveau C."/>
            <person name="Gagne P."/>
            <person name="Picq S."/>
            <person name="Vernygora O."/>
            <person name="Keeling C.I."/>
            <person name="Pinkney K."/>
            <person name="Doucet D."/>
            <person name="Wen F."/>
            <person name="Johnston J.S."/>
            <person name="Maaroufi H."/>
            <person name="Boyle B."/>
            <person name="Laroche J."/>
            <person name="Dewar K."/>
            <person name="Juretic N."/>
            <person name="Blackburn G."/>
            <person name="Nisole A."/>
            <person name="Brunet B."/>
            <person name="Brandao M."/>
            <person name="Lumley L."/>
            <person name="Duan J."/>
            <person name="Quan G."/>
            <person name="Lucarotti C.J."/>
            <person name="Roe A.D."/>
            <person name="Sperling F.A.H."/>
            <person name="Levesque R.C."/>
            <person name="Cusson M."/>
        </authorList>
    </citation>
    <scope>NUCLEOTIDE SEQUENCE [LARGE SCALE GENOMIC DNA]</scope>
    <source>
        <strain evidence="1">Glfc:IPQL:Cfum</strain>
    </source>
</reference>
<accession>A0ACC0KL20</accession>
<dbReference type="Proteomes" id="UP001064048">
    <property type="component" value="Chromosome 17"/>
</dbReference>
<comment type="caution">
    <text evidence="1">The sequence shown here is derived from an EMBL/GenBank/DDBJ whole genome shotgun (WGS) entry which is preliminary data.</text>
</comment>
<dbReference type="EMBL" id="CM046117">
    <property type="protein sequence ID" value="KAI8437208.1"/>
    <property type="molecule type" value="Genomic_DNA"/>
</dbReference>